<proteinExistence type="predicted"/>
<evidence type="ECO:0000259" key="2">
    <source>
        <dbReference type="SMART" id="SM00062"/>
    </source>
</evidence>
<dbReference type="Pfam" id="PF00497">
    <property type="entry name" value="SBP_bac_3"/>
    <property type="match status" value="1"/>
</dbReference>
<organism evidence="3 4">
    <name type="scientific">Pseudoalteromonas denitrificans DSM 6059</name>
    <dbReference type="NCBI Taxonomy" id="1123010"/>
    <lineage>
        <taxon>Bacteria</taxon>
        <taxon>Pseudomonadati</taxon>
        <taxon>Pseudomonadota</taxon>
        <taxon>Gammaproteobacteria</taxon>
        <taxon>Alteromonadales</taxon>
        <taxon>Pseudoalteromonadaceae</taxon>
        <taxon>Pseudoalteromonas</taxon>
    </lineage>
</organism>
<dbReference type="STRING" id="1123010.SAMN02745724_03812"/>
<dbReference type="Gene3D" id="3.40.190.10">
    <property type="entry name" value="Periplasmic binding protein-like II"/>
    <property type="match status" value="2"/>
</dbReference>
<accession>A0A1I1QAB1</accession>
<name>A0A1I1QAB1_9GAMM</name>
<dbReference type="EMBL" id="FOLO01000039">
    <property type="protein sequence ID" value="SFD19019.1"/>
    <property type="molecule type" value="Genomic_DNA"/>
</dbReference>
<protein>
    <submittedName>
        <fullName evidence="3">ABC-type amino acid transport substrate-binding protein</fullName>
    </submittedName>
</protein>
<reference evidence="3 4" key="1">
    <citation type="submission" date="2016-10" db="EMBL/GenBank/DDBJ databases">
        <authorList>
            <person name="de Groot N.N."/>
        </authorList>
    </citation>
    <scope>NUCLEOTIDE SEQUENCE [LARGE SCALE GENOMIC DNA]</scope>
    <source>
        <strain evidence="3 4">DSM 6059</strain>
    </source>
</reference>
<sequence>MHIIVFPLIFLFSTFAYTAEKSAITVAKIAIDIKWMTEDYPPYNYLDNGELSGLSVDLLKQIYTDLNVDFNQLHLSLYPWARAYKTLQDNPNTCLFSMTHTKERAEKFNFVGPIIDTRISIIALSSRQFNADPQSLEKLSIGVVKDDIGHQLLIKKGIPKAQFVFLSSGYEMVKMLALGRVDLVAYGENIAKFQFSKAGILPSQYRVVSVLDNSQLGFACNKKVPKIFIEAMQKSLIRIKIKDLQKFTWPKK</sequence>
<dbReference type="RefSeq" id="WP_091988294.1">
    <property type="nucleotide sequence ID" value="NZ_FOLO01000039.1"/>
</dbReference>
<keyword evidence="1" id="KW-0732">Signal</keyword>
<dbReference type="Proteomes" id="UP000198862">
    <property type="component" value="Unassembled WGS sequence"/>
</dbReference>
<dbReference type="AlphaFoldDB" id="A0A1I1QAB1"/>
<keyword evidence="4" id="KW-1185">Reference proteome</keyword>
<dbReference type="PANTHER" id="PTHR38834:SF3">
    <property type="entry name" value="SOLUTE-BINDING PROTEIN FAMILY 3_N-TERMINAL DOMAIN-CONTAINING PROTEIN"/>
    <property type="match status" value="1"/>
</dbReference>
<evidence type="ECO:0000313" key="4">
    <source>
        <dbReference type="Proteomes" id="UP000198862"/>
    </source>
</evidence>
<dbReference type="OrthoDB" id="8587856at2"/>
<dbReference type="SUPFAM" id="SSF53850">
    <property type="entry name" value="Periplasmic binding protein-like II"/>
    <property type="match status" value="1"/>
</dbReference>
<dbReference type="InterPro" id="IPR001638">
    <property type="entry name" value="Solute-binding_3/MltF_N"/>
</dbReference>
<feature type="chain" id="PRO_5011767162" evidence="1">
    <location>
        <begin position="19"/>
        <end position="252"/>
    </location>
</feature>
<dbReference type="SMART" id="SM00062">
    <property type="entry name" value="PBPb"/>
    <property type="match status" value="1"/>
</dbReference>
<gene>
    <name evidence="3" type="ORF">SAMN02745724_03812</name>
</gene>
<dbReference type="PANTHER" id="PTHR38834">
    <property type="entry name" value="PERIPLASMIC SUBSTRATE BINDING PROTEIN FAMILY 3"/>
    <property type="match status" value="1"/>
</dbReference>
<evidence type="ECO:0000313" key="3">
    <source>
        <dbReference type="EMBL" id="SFD19019.1"/>
    </source>
</evidence>
<feature type="domain" description="Solute-binding protein family 3/N-terminal" evidence="2">
    <location>
        <begin position="32"/>
        <end position="250"/>
    </location>
</feature>
<evidence type="ECO:0000256" key="1">
    <source>
        <dbReference type="SAM" id="SignalP"/>
    </source>
</evidence>
<feature type="signal peptide" evidence="1">
    <location>
        <begin position="1"/>
        <end position="18"/>
    </location>
</feature>